<reference evidence="3" key="1">
    <citation type="submission" date="2016-01" db="EMBL/GenBank/DDBJ databases">
        <authorList>
            <person name="Peeters C."/>
        </authorList>
    </citation>
    <scope>NUCLEOTIDE SEQUENCE [LARGE SCALE GENOMIC DNA]</scope>
    <source>
        <strain evidence="3">LMG 29323</strain>
    </source>
</reference>
<accession>A0A158AG83</accession>
<dbReference type="Proteomes" id="UP000054911">
    <property type="component" value="Unassembled WGS sequence"/>
</dbReference>
<proteinExistence type="inferred from homology"/>
<dbReference type="Pfam" id="PF05016">
    <property type="entry name" value="ParE_toxin"/>
    <property type="match status" value="1"/>
</dbReference>
<dbReference type="EMBL" id="FCOE02000006">
    <property type="protein sequence ID" value="SAK56725.1"/>
    <property type="molecule type" value="Genomic_DNA"/>
</dbReference>
<keyword evidence="4" id="KW-1185">Reference proteome</keyword>
<dbReference type="InterPro" id="IPR035093">
    <property type="entry name" value="RelE/ParE_toxin_dom_sf"/>
</dbReference>
<keyword evidence="2" id="KW-1277">Toxin-antitoxin system</keyword>
<evidence type="ECO:0000313" key="4">
    <source>
        <dbReference type="Proteomes" id="UP000054911"/>
    </source>
</evidence>
<comment type="similarity">
    <text evidence="1">Belongs to the RelE toxin family.</text>
</comment>
<dbReference type="AlphaFoldDB" id="A0A158AG83"/>
<dbReference type="STRING" id="1777141.AWB80_02189"/>
<dbReference type="OrthoDB" id="9798046at2"/>
<dbReference type="Gene3D" id="3.30.2310.20">
    <property type="entry name" value="RelE-like"/>
    <property type="match status" value="1"/>
</dbReference>
<evidence type="ECO:0000256" key="2">
    <source>
        <dbReference type="ARBA" id="ARBA00022649"/>
    </source>
</evidence>
<evidence type="ECO:0000256" key="1">
    <source>
        <dbReference type="ARBA" id="ARBA00006226"/>
    </source>
</evidence>
<protein>
    <submittedName>
        <fullName evidence="3">Translation repressor RelE</fullName>
    </submittedName>
</protein>
<name>A0A158AG83_9BURK</name>
<dbReference type="InterPro" id="IPR007712">
    <property type="entry name" value="RelE/ParE_toxin"/>
</dbReference>
<comment type="caution">
    <text evidence="3">The sequence shown here is derived from an EMBL/GenBank/DDBJ whole genome shotgun (WGS) entry which is preliminary data.</text>
</comment>
<evidence type="ECO:0000313" key="3">
    <source>
        <dbReference type="EMBL" id="SAK56725.1"/>
    </source>
</evidence>
<dbReference type="RefSeq" id="WP_061174704.1">
    <property type="nucleotide sequence ID" value="NZ_FCOE02000006.1"/>
</dbReference>
<dbReference type="PANTHER" id="PTHR33755">
    <property type="entry name" value="TOXIN PARE1-RELATED"/>
    <property type="match status" value="1"/>
</dbReference>
<organism evidence="3 4">
    <name type="scientific">Caballeronia pedi</name>
    <dbReference type="NCBI Taxonomy" id="1777141"/>
    <lineage>
        <taxon>Bacteria</taxon>
        <taxon>Pseudomonadati</taxon>
        <taxon>Pseudomonadota</taxon>
        <taxon>Betaproteobacteria</taxon>
        <taxon>Burkholderiales</taxon>
        <taxon>Burkholderiaceae</taxon>
        <taxon>Caballeronia</taxon>
    </lineage>
</organism>
<dbReference type="NCBIfam" id="TIGR02385">
    <property type="entry name" value="RelE_StbE"/>
    <property type="match status" value="1"/>
</dbReference>
<dbReference type="InterPro" id="IPR051803">
    <property type="entry name" value="TA_system_RelE-like_toxin"/>
</dbReference>
<gene>
    <name evidence="3" type="ORF">AWB80_02189</name>
</gene>
<sequence>MTLQVVWTQTARLDLLEIIRYIAERSPGAARTIKNAIQAAPQSAAIAPYLYRHGRIPGTREIVVHPNYVVIYAVETDRIEVLNVLHARQCYPFV</sequence>